<dbReference type="Bgee" id="ENSAMXG00000038155">
    <property type="expression patterns" value="Expressed in ovary and 2 other cell types or tissues"/>
</dbReference>
<feature type="coiled-coil region" evidence="1">
    <location>
        <begin position="307"/>
        <end position="341"/>
    </location>
</feature>
<evidence type="ECO:0000313" key="5">
    <source>
        <dbReference type="Proteomes" id="UP000018467"/>
    </source>
</evidence>
<evidence type="ECO:0000313" key="4">
    <source>
        <dbReference type="Ensembl" id="ENSAMXP00000048096.1"/>
    </source>
</evidence>
<accession>A0A3B1K298</accession>
<dbReference type="GO" id="GO:0003729">
    <property type="term" value="F:mRNA binding"/>
    <property type="evidence" value="ECO:0007669"/>
    <property type="project" value="TreeGrafter"/>
</dbReference>
<evidence type="ECO:0000256" key="1">
    <source>
        <dbReference type="SAM" id="Coils"/>
    </source>
</evidence>
<protein>
    <submittedName>
        <fullName evidence="4">Eukaryotic translation initiation factor 4 gamma 1-like</fullName>
    </submittedName>
</protein>
<feature type="region of interest" description="Disordered" evidence="2">
    <location>
        <begin position="1"/>
        <end position="61"/>
    </location>
</feature>
<reference evidence="4" key="3">
    <citation type="submission" date="2025-08" db="UniProtKB">
        <authorList>
            <consortium name="Ensembl"/>
        </authorList>
    </citation>
    <scope>IDENTIFICATION</scope>
</reference>
<dbReference type="Pfam" id="PF02854">
    <property type="entry name" value="MIF4G"/>
    <property type="match status" value="1"/>
</dbReference>
<dbReference type="InterPro" id="IPR003890">
    <property type="entry name" value="MIF4G-like_typ-3"/>
</dbReference>
<dbReference type="PANTHER" id="PTHR23253">
    <property type="entry name" value="EUKARYOTIC TRANSLATION INITIATION FACTOR 4 GAMMA"/>
    <property type="match status" value="1"/>
</dbReference>
<dbReference type="AlphaFoldDB" id="A0A3B1K298"/>
<reference evidence="5" key="2">
    <citation type="journal article" date="2014" name="Nat. Commun.">
        <title>The cavefish genome reveals candidate genes for eye loss.</title>
        <authorList>
            <person name="McGaugh S.E."/>
            <person name="Gross J.B."/>
            <person name="Aken B."/>
            <person name="Blin M."/>
            <person name="Borowsky R."/>
            <person name="Chalopin D."/>
            <person name="Hinaux H."/>
            <person name="Jeffery W.R."/>
            <person name="Keene A."/>
            <person name="Ma L."/>
            <person name="Minx P."/>
            <person name="Murphy D."/>
            <person name="O'Quin K.E."/>
            <person name="Retaux S."/>
            <person name="Rohner N."/>
            <person name="Searle S.M."/>
            <person name="Stahl B.A."/>
            <person name="Tabin C."/>
            <person name="Volff J.N."/>
            <person name="Yoshizawa M."/>
            <person name="Warren W.C."/>
        </authorList>
    </citation>
    <scope>NUCLEOTIDE SEQUENCE [LARGE SCALE GENOMIC DNA]</scope>
    <source>
        <strain evidence="5">female</strain>
    </source>
</reference>
<keyword evidence="1" id="KW-0175">Coiled coil</keyword>
<dbReference type="InParanoid" id="A0A3B1K298"/>
<dbReference type="SUPFAM" id="SSF48371">
    <property type="entry name" value="ARM repeat"/>
    <property type="match status" value="1"/>
</dbReference>
<dbReference type="Gene3D" id="1.25.40.180">
    <property type="match status" value="1"/>
</dbReference>
<dbReference type="Ensembl" id="ENSAMXT00000055942.1">
    <property type="protein sequence ID" value="ENSAMXP00000048096.1"/>
    <property type="gene ID" value="ENSAMXG00000038155.1"/>
</dbReference>
<proteinExistence type="predicted"/>
<feature type="compositionally biased region" description="Basic and acidic residues" evidence="2">
    <location>
        <begin position="184"/>
        <end position="200"/>
    </location>
</feature>
<reference evidence="4" key="4">
    <citation type="submission" date="2025-09" db="UniProtKB">
        <authorList>
            <consortium name="Ensembl"/>
        </authorList>
    </citation>
    <scope>IDENTIFICATION</scope>
</reference>
<keyword evidence="5" id="KW-1185">Reference proteome</keyword>
<dbReference type="SMART" id="SM00543">
    <property type="entry name" value="MIF4G"/>
    <property type="match status" value="1"/>
</dbReference>
<evidence type="ECO:0000259" key="3">
    <source>
        <dbReference type="SMART" id="SM00543"/>
    </source>
</evidence>
<feature type="domain" description="MIF4G" evidence="3">
    <location>
        <begin position="205"/>
        <end position="432"/>
    </location>
</feature>
<feature type="region of interest" description="Disordered" evidence="2">
    <location>
        <begin position="179"/>
        <end position="200"/>
    </location>
</feature>
<organism evidence="4 5">
    <name type="scientific">Astyanax mexicanus</name>
    <name type="common">Blind cave fish</name>
    <name type="synonym">Astyanax fasciatus mexicanus</name>
    <dbReference type="NCBI Taxonomy" id="7994"/>
    <lineage>
        <taxon>Eukaryota</taxon>
        <taxon>Metazoa</taxon>
        <taxon>Chordata</taxon>
        <taxon>Craniata</taxon>
        <taxon>Vertebrata</taxon>
        <taxon>Euteleostomi</taxon>
        <taxon>Actinopterygii</taxon>
        <taxon>Neopterygii</taxon>
        <taxon>Teleostei</taxon>
        <taxon>Ostariophysi</taxon>
        <taxon>Characiformes</taxon>
        <taxon>Characoidei</taxon>
        <taxon>Acestrorhamphidae</taxon>
        <taxon>Acestrorhamphinae</taxon>
        <taxon>Astyanax</taxon>
    </lineage>
</organism>
<dbReference type="STRING" id="7994.ENSAMXP00000048096"/>
<name>A0A3B1K298_ASTMX</name>
<evidence type="ECO:0000256" key="2">
    <source>
        <dbReference type="SAM" id="MobiDB-lite"/>
    </source>
</evidence>
<dbReference type="GO" id="GO:0016281">
    <property type="term" value="C:eukaryotic translation initiation factor 4F complex"/>
    <property type="evidence" value="ECO:0007669"/>
    <property type="project" value="TreeGrafter"/>
</dbReference>
<reference evidence="5" key="1">
    <citation type="submission" date="2013-03" db="EMBL/GenBank/DDBJ databases">
        <authorList>
            <person name="Jeffery W."/>
            <person name="Warren W."/>
            <person name="Wilson R.K."/>
        </authorList>
    </citation>
    <scope>NUCLEOTIDE SEQUENCE</scope>
    <source>
        <strain evidence="5">female</strain>
    </source>
</reference>
<dbReference type="InterPro" id="IPR016024">
    <property type="entry name" value="ARM-type_fold"/>
</dbReference>
<dbReference type="FunFam" id="1.25.40.180:FF:000001">
    <property type="entry name" value="Eukaryotic translation initiation factor 4 gamma, 3, putative"/>
    <property type="match status" value="1"/>
</dbReference>
<sequence length="791" mass="88751">MFNQREFNSDRPRSNFRSQRAKDHPAQLPLVRSGPPAPVKRAKDHPAQLPLVRSGPPAPVKNRQYVPQAQRNLKINPELRSSGTGPGYAAELKTYVPPKEKIKYEHEFLLSFRFSSASLQKPDGLLFIPGVVLDKPNQSSSPFLDSTLQKKQSHKEPCRVLPDVFQEDVQLNQAANAWRPGLKKASERAEEKKDDPEAKKTQEMLGCFRSILNKLTPQMFDRLIQRVNELAIDSEERLKGVIDLVFEKAIREPHFSETYAKMCHCLVELKVPTSDNPAVTAEFRTLLLRCCQKEFQKNKDDDEIIAAKRKQLNAATETEERQRLKEELEEAENKARRRSLGNIKLIGELFKLKMLSDSIIHKCIAKLLNDNAEESLECLSKLLSTIGKGIDERHKTLMDQYVIKIDDIIRARKSSTRIRFMLQDVLDLRRNKWVPRRADLGPKMIAQIHEEAKMENQEQVKQQFWPKRDWTCGPKNTNITKPEERRKYSLVFTQIPQAVKQSTEGPVGIPKIPDIEVEEAVPETPSVPESAPSALELKEEITTEAEDELPEEAITPVIQEVDQTPLTAPVDLTVTVEPEAIEETVVYTDDVMPQPESLSVPESAPSALELMEEITTEAEDILPEETITPVIQEVDQTPPSAPVDLTVTVEPETIQETVVYTDDVMHQPESLSVPESAPSALELMEKITTEAEDILPEETITPVIQEVDQTPPSAPVDLTVTVEPEAIEETVVYTDDVMPDGVSSVPESNSTAPESSGIPYKTLISGGLILTGLCCSGLLIYHGAKWLLKGL</sequence>
<dbReference type="Proteomes" id="UP000018467">
    <property type="component" value="Unassembled WGS sequence"/>
</dbReference>
<dbReference type="GeneTree" id="ENSGT00940000154648"/>
<dbReference type="PANTHER" id="PTHR23253:SF10">
    <property type="entry name" value="EUKARYOTIC TRANSLATION INITIATION FACTOR 4 GAMMA 1"/>
    <property type="match status" value="1"/>
</dbReference>
<dbReference type="GO" id="GO:0003743">
    <property type="term" value="F:translation initiation factor activity"/>
    <property type="evidence" value="ECO:0007669"/>
    <property type="project" value="TreeGrafter"/>
</dbReference>